<organism evidence="1 2">
    <name type="scientific">Bacteroides cellulosilyticus</name>
    <dbReference type="NCBI Taxonomy" id="246787"/>
    <lineage>
        <taxon>Bacteria</taxon>
        <taxon>Pseudomonadati</taxon>
        <taxon>Bacteroidota</taxon>
        <taxon>Bacteroidia</taxon>
        <taxon>Bacteroidales</taxon>
        <taxon>Bacteroidaceae</taxon>
        <taxon>Bacteroides</taxon>
    </lineage>
</organism>
<dbReference type="EMBL" id="CP012801">
    <property type="protein sequence ID" value="ALJ59176.1"/>
    <property type="molecule type" value="Genomic_DNA"/>
</dbReference>
<gene>
    <name evidence="1" type="ORF">BcellWH2_01930</name>
</gene>
<evidence type="ECO:0000313" key="1">
    <source>
        <dbReference type="EMBL" id="ALJ59176.1"/>
    </source>
</evidence>
<reference evidence="1 2" key="1">
    <citation type="journal article" date="2015" name="Science">
        <title>Genetic determinants of in vivo fitness and diet responsiveness in multiple human gut Bacteroides.</title>
        <authorList>
            <person name="Wu M."/>
            <person name="McNulty N.P."/>
            <person name="Rodionov D.A."/>
            <person name="Khoroshkin M.S."/>
            <person name="Griffin N.W."/>
            <person name="Cheng J."/>
            <person name="Latreille P."/>
            <person name="Kerstetter R.A."/>
            <person name="Terrapon N."/>
            <person name="Henrissat B."/>
            <person name="Osterman A.L."/>
            <person name="Gordon J.I."/>
        </authorList>
    </citation>
    <scope>NUCLEOTIDE SEQUENCE [LARGE SCALE GENOMIC DNA]</scope>
    <source>
        <strain evidence="1 2">WH2</strain>
    </source>
</reference>
<accession>A0A0P0GGR3</accession>
<proteinExistence type="predicted"/>
<dbReference type="Proteomes" id="UP000061809">
    <property type="component" value="Chromosome"/>
</dbReference>
<evidence type="ECO:0000313" key="2">
    <source>
        <dbReference type="Proteomes" id="UP000061809"/>
    </source>
</evidence>
<sequence>METDNYPYILYKKERDHVSNILQVVYLPSIS</sequence>
<dbReference type="AlphaFoldDB" id="A0A0P0GGR3"/>
<name>A0A0P0GGR3_9BACE</name>
<protein>
    <submittedName>
        <fullName evidence="1">Uncharacterized protein</fullName>
    </submittedName>
</protein>
<dbReference type="KEGG" id="bcel:BcellWH2_01930"/>